<dbReference type="AlphaFoldDB" id="I0Z538"/>
<keyword evidence="2" id="KW-0677">Repeat</keyword>
<feature type="domain" description="HTH myb-type" evidence="8">
    <location>
        <begin position="59"/>
        <end position="107"/>
    </location>
</feature>
<proteinExistence type="predicted"/>
<evidence type="ECO:0000256" key="5">
    <source>
        <dbReference type="ARBA" id="ARBA00023163"/>
    </source>
</evidence>
<feature type="domain" description="Myb-like" evidence="7">
    <location>
        <begin position="54"/>
        <end position="104"/>
    </location>
</feature>
<dbReference type="FunFam" id="1.10.10.60:FF:000060">
    <property type="entry name" value="MYB transcription factor"/>
    <property type="match status" value="1"/>
</dbReference>
<evidence type="ECO:0000256" key="1">
    <source>
        <dbReference type="ARBA" id="ARBA00004123"/>
    </source>
</evidence>
<keyword evidence="4" id="KW-0238">DNA-binding</keyword>
<keyword evidence="10" id="KW-1185">Reference proteome</keyword>
<dbReference type="InterPro" id="IPR050560">
    <property type="entry name" value="MYB_TF"/>
</dbReference>
<evidence type="ECO:0000256" key="6">
    <source>
        <dbReference type="ARBA" id="ARBA00023242"/>
    </source>
</evidence>
<dbReference type="SMART" id="SM00717">
    <property type="entry name" value="SANT"/>
    <property type="match status" value="2"/>
</dbReference>
<keyword evidence="5" id="KW-0804">Transcription</keyword>
<dbReference type="GO" id="GO:0000978">
    <property type="term" value="F:RNA polymerase II cis-regulatory region sequence-specific DNA binding"/>
    <property type="evidence" value="ECO:0007669"/>
    <property type="project" value="TreeGrafter"/>
</dbReference>
<dbReference type="InterPro" id="IPR001005">
    <property type="entry name" value="SANT/Myb"/>
</dbReference>
<evidence type="ECO:0000256" key="2">
    <source>
        <dbReference type="ARBA" id="ARBA00022737"/>
    </source>
</evidence>
<dbReference type="InterPro" id="IPR009057">
    <property type="entry name" value="Homeodomain-like_sf"/>
</dbReference>
<evidence type="ECO:0000259" key="7">
    <source>
        <dbReference type="PROSITE" id="PS50090"/>
    </source>
</evidence>
<keyword evidence="6" id="KW-0539">Nucleus</keyword>
<dbReference type="SUPFAM" id="SSF46689">
    <property type="entry name" value="Homeodomain-like"/>
    <property type="match status" value="1"/>
</dbReference>
<dbReference type="GO" id="GO:0005634">
    <property type="term" value="C:nucleus"/>
    <property type="evidence" value="ECO:0007669"/>
    <property type="project" value="UniProtKB-SubCell"/>
</dbReference>
<dbReference type="PANTHER" id="PTHR45614">
    <property type="entry name" value="MYB PROTEIN-RELATED"/>
    <property type="match status" value="1"/>
</dbReference>
<evidence type="ECO:0000313" key="9">
    <source>
        <dbReference type="EMBL" id="EIE25757.1"/>
    </source>
</evidence>
<feature type="domain" description="Myb-like" evidence="7">
    <location>
        <begin position="2"/>
        <end position="53"/>
    </location>
</feature>
<gene>
    <name evidence="9" type="ORF">COCSUDRAFT_12896</name>
</gene>
<keyword evidence="3" id="KW-0805">Transcription regulation</keyword>
<dbReference type="Pfam" id="PF00249">
    <property type="entry name" value="Myb_DNA-binding"/>
    <property type="match status" value="2"/>
</dbReference>
<dbReference type="Gene3D" id="1.10.10.60">
    <property type="entry name" value="Homeodomain-like"/>
    <property type="match status" value="2"/>
</dbReference>
<evidence type="ECO:0000259" key="8">
    <source>
        <dbReference type="PROSITE" id="PS51294"/>
    </source>
</evidence>
<dbReference type="Proteomes" id="UP000007264">
    <property type="component" value="Unassembled WGS sequence"/>
</dbReference>
<protein>
    <submittedName>
        <fullName evidence="9">Uncharacterized protein</fullName>
    </submittedName>
</protein>
<dbReference type="PROSITE" id="PS50090">
    <property type="entry name" value="MYB_LIKE"/>
    <property type="match status" value="2"/>
</dbReference>
<dbReference type="PROSITE" id="PS51294">
    <property type="entry name" value="HTH_MYB"/>
    <property type="match status" value="2"/>
</dbReference>
<name>I0Z538_COCSC</name>
<dbReference type="EMBL" id="AGSI01000003">
    <property type="protein sequence ID" value="EIE25757.1"/>
    <property type="molecule type" value="Genomic_DNA"/>
</dbReference>
<dbReference type="RefSeq" id="XP_005650301.1">
    <property type="nucleotide sequence ID" value="XM_005650244.1"/>
</dbReference>
<reference evidence="9 10" key="1">
    <citation type="journal article" date="2012" name="Genome Biol.">
        <title>The genome of the polar eukaryotic microalga coccomyxa subellipsoidea reveals traits of cold adaptation.</title>
        <authorList>
            <person name="Blanc G."/>
            <person name="Agarkova I."/>
            <person name="Grimwood J."/>
            <person name="Kuo A."/>
            <person name="Brueggeman A."/>
            <person name="Dunigan D."/>
            <person name="Gurnon J."/>
            <person name="Ladunga I."/>
            <person name="Lindquist E."/>
            <person name="Lucas S."/>
            <person name="Pangilinan J."/>
            <person name="Proschold T."/>
            <person name="Salamov A."/>
            <person name="Schmutz J."/>
            <person name="Weeks D."/>
            <person name="Yamada T."/>
            <person name="Claverie J.M."/>
            <person name="Grigoriev I."/>
            <person name="Van Etten J."/>
            <person name="Lomsadze A."/>
            <person name="Borodovsky M."/>
        </authorList>
    </citation>
    <scope>NUCLEOTIDE SEQUENCE [LARGE SCALE GENOMIC DNA]</scope>
    <source>
        <strain evidence="9 10">C-169</strain>
    </source>
</reference>
<organism evidence="9 10">
    <name type="scientific">Coccomyxa subellipsoidea (strain C-169)</name>
    <name type="common">Green microalga</name>
    <dbReference type="NCBI Taxonomy" id="574566"/>
    <lineage>
        <taxon>Eukaryota</taxon>
        <taxon>Viridiplantae</taxon>
        <taxon>Chlorophyta</taxon>
        <taxon>core chlorophytes</taxon>
        <taxon>Trebouxiophyceae</taxon>
        <taxon>Trebouxiophyceae incertae sedis</taxon>
        <taxon>Coccomyxaceae</taxon>
        <taxon>Coccomyxa</taxon>
        <taxon>Coccomyxa subellipsoidea</taxon>
    </lineage>
</organism>
<evidence type="ECO:0000256" key="3">
    <source>
        <dbReference type="ARBA" id="ARBA00023015"/>
    </source>
</evidence>
<comment type="caution">
    <text evidence="9">The sequence shown here is derived from an EMBL/GenBank/DDBJ whole genome shotgun (WGS) entry which is preliminary data.</text>
</comment>
<feature type="domain" description="HTH myb-type" evidence="8">
    <location>
        <begin position="1"/>
        <end position="57"/>
    </location>
</feature>
<dbReference type="PANTHER" id="PTHR45614:SF25">
    <property type="entry name" value="MYB PROTEIN"/>
    <property type="match status" value="1"/>
</dbReference>
<evidence type="ECO:0000313" key="10">
    <source>
        <dbReference type="Proteomes" id="UP000007264"/>
    </source>
</evidence>
<dbReference type="KEGG" id="csl:COCSUDRAFT_12896"/>
<evidence type="ECO:0000256" key="4">
    <source>
        <dbReference type="ARBA" id="ARBA00023125"/>
    </source>
</evidence>
<sequence length="107" mass="11932">MSGDAKKGAWTPEEDEALKRLVLMHGPKNWSLIAGGIHGRSGKSCRLRWCNQLDPGVIKDPFSEWEDAVIINAHIAHGNKWAVIAKLLPGRTDNGVKNHWNSTLKRK</sequence>
<dbReference type="GeneID" id="17043761"/>
<feature type="non-terminal residue" evidence="9">
    <location>
        <position position="107"/>
    </location>
</feature>
<dbReference type="eggNOG" id="KOG0048">
    <property type="taxonomic scope" value="Eukaryota"/>
</dbReference>
<comment type="subcellular location">
    <subcellularLocation>
        <location evidence="1">Nucleus</location>
    </subcellularLocation>
</comment>
<dbReference type="InterPro" id="IPR017930">
    <property type="entry name" value="Myb_dom"/>
</dbReference>
<dbReference type="CDD" id="cd00167">
    <property type="entry name" value="SANT"/>
    <property type="match status" value="2"/>
</dbReference>
<dbReference type="OrthoDB" id="2143914at2759"/>
<accession>I0Z538</accession>
<dbReference type="GO" id="GO:0000981">
    <property type="term" value="F:DNA-binding transcription factor activity, RNA polymerase II-specific"/>
    <property type="evidence" value="ECO:0007669"/>
    <property type="project" value="TreeGrafter"/>
</dbReference>